<dbReference type="RefSeq" id="WP_145227063.1">
    <property type="nucleotide sequence ID" value="NZ_VIVQ01000001.1"/>
</dbReference>
<dbReference type="InterPro" id="IPR036249">
    <property type="entry name" value="Thioredoxin-like_sf"/>
</dbReference>
<comment type="caution">
    <text evidence="2">The sequence shown here is derived from an EMBL/GenBank/DDBJ whole genome shotgun (WGS) entry which is preliminary data.</text>
</comment>
<dbReference type="GO" id="GO:0016853">
    <property type="term" value="F:isomerase activity"/>
    <property type="evidence" value="ECO:0007669"/>
    <property type="project" value="UniProtKB-KW"/>
</dbReference>
<evidence type="ECO:0000313" key="2">
    <source>
        <dbReference type="EMBL" id="TWE12799.1"/>
    </source>
</evidence>
<accession>A0A561EB20</accession>
<dbReference type="OrthoDB" id="9799122at2"/>
<keyword evidence="2" id="KW-0413">Isomerase</keyword>
<reference evidence="2 3" key="1">
    <citation type="submission" date="2019-06" db="EMBL/GenBank/DDBJ databases">
        <title>Sequencing the genomes of 1000 actinobacteria strains.</title>
        <authorList>
            <person name="Klenk H.-P."/>
        </authorList>
    </citation>
    <scope>NUCLEOTIDE SEQUENCE [LARGE SCALE GENOMIC DNA]</scope>
    <source>
        <strain evidence="2 3">DSM 19560</strain>
    </source>
</reference>
<dbReference type="Pfam" id="PF01323">
    <property type="entry name" value="DSBA"/>
    <property type="match status" value="1"/>
</dbReference>
<dbReference type="Gene3D" id="3.40.30.10">
    <property type="entry name" value="Glutaredoxin"/>
    <property type="match status" value="1"/>
</dbReference>
<evidence type="ECO:0000313" key="3">
    <source>
        <dbReference type="Proteomes" id="UP000318297"/>
    </source>
</evidence>
<dbReference type="CDD" id="cd03024">
    <property type="entry name" value="DsbA_FrnE"/>
    <property type="match status" value="1"/>
</dbReference>
<evidence type="ECO:0000259" key="1">
    <source>
        <dbReference type="Pfam" id="PF01323"/>
    </source>
</evidence>
<dbReference type="InterPro" id="IPR001853">
    <property type="entry name" value="DSBA-like_thioredoxin_dom"/>
</dbReference>
<dbReference type="Proteomes" id="UP000318297">
    <property type="component" value="Unassembled WGS sequence"/>
</dbReference>
<name>A0A561EB20_9MICO</name>
<gene>
    <name evidence="2" type="ORF">BKA23_1617</name>
</gene>
<keyword evidence="3" id="KW-1185">Reference proteome</keyword>
<dbReference type="PANTHER" id="PTHR13887">
    <property type="entry name" value="GLUTATHIONE S-TRANSFERASE KAPPA"/>
    <property type="match status" value="1"/>
</dbReference>
<organism evidence="2 3">
    <name type="scientific">Rudaeicoccus suwonensis</name>
    <dbReference type="NCBI Taxonomy" id="657409"/>
    <lineage>
        <taxon>Bacteria</taxon>
        <taxon>Bacillati</taxon>
        <taxon>Actinomycetota</taxon>
        <taxon>Actinomycetes</taxon>
        <taxon>Micrococcales</taxon>
        <taxon>Dermacoccaceae</taxon>
        <taxon>Rudaeicoccus</taxon>
    </lineage>
</organism>
<dbReference type="PANTHER" id="PTHR13887:SF41">
    <property type="entry name" value="THIOREDOXIN SUPERFAMILY PROTEIN"/>
    <property type="match status" value="1"/>
</dbReference>
<dbReference type="SUPFAM" id="SSF52833">
    <property type="entry name" value="Thioredoxin-like"/>
    <property type="match status" value="1"/>
</dbReference>
<dbReference type="GO" id="GO:0016491">
    <property type="term" value="F:oxidoreductase activity"/>
    <property type="evidence" value="ECO:0007669"/>
    <property type="project" value="InterPro"/>
</dbReference>
<protein>
    <submittedName>
        <fullName evidence="2">Putative DsbA family dithiol-disulfide isomerase</fullName>
    </submittedName>
</protein>
<dbReference type="EMBL" id="VIVQ01000001">
    <property type="protein sequence ID" value="TWE12799.1"/>
    <property type="molecule type" value="Genomic_DNA"/>
</dbReference>
<feature type="domain" description="DSBA-like thioredoxin" evidence="1">
    <location>
        <begin position="3"/>
        <end position="204"/>
    </location>
</feature>
<sequence length="231" mass="25256">MLVDIWSDVACPWCYIGKRRFEAGLREFTHRDDVEVVWHSFQLDPTLPPHYDGSEVDYLVERKGMPRDKVLQMTGQVAAQAEAEGLHYDFDRLVVANSLPAHHLLHLAAKHGVADAVKEDLLSAHFEQGIDIGDPEALVAIGAAHGLDAADVRNALQDSMIRQSVEDDFAAARAYGIQGVPFFVIDGKYGLSGAQPAATFTQVLDEAWRAEHPLEVRGDSAQVCGPDGCAI</sequence>
<dbReference type="AlphaFoldDB" id="A0A561EB20"/>
<proteinExistence type="predicted"/>